<dbReference type="FunFam" id="3.40.30.10:FF:000355">
    <property type="entry name" value="Glutathione S-transferase U10"/>
    <property type="match status" value="1"/>
</dbReference>
<dbReference type="Gramene" id="KQK02932">
    <property type="protein sequence ID" value="KQK02932"/>
    <property type="gene ID" value="BRADI_2g04497v3"/>
</dbReference>
<dbReference type="eggNOG" id="KOG0406">
    <property type="taxonomic scope" value="Eukaryota"/>
</dbReference>
<dbReference type="KEGG" id="bdi:100841117"/>
<dbReference type="RefSeq" id="XP_003565398.1">
    <property type="nucleotide sequence ID" value="XM_003565350.4"/>
</dbReference>
<dbReference type="CDD" id="cd03058">
    <property type="entry name" value="GST_N_Tau"/>
    <property type="match status" value="1"/>
</dbReference>
<dbReference type="OrthoDB" id="4951845at2759"/>
<dbReference type="SFLD" id="SFLDG01152">
    <property type="entry name" value="Main.3:_Omega-_and_Tau-like"/>
    <property type="match status" value="1"/>
</dbReference>
<dbReference type="FunFam" id="1.20.1050.10:FF:000016">
    <property type="entry name" value="Glutathione S-transferase U9"/>
    <property type="match status" value="1"/>
</dbReference>
<dbReference type="STRING" id="15368.I1HCG7"/>
<dbReference type="EC" id="2.5.1.18" evidence="1"/>
<sequence length="254" mass="27496">MAAAAAEEGRLKLLGFWSSPFVLRTRYALNLKGIPYTNVEEDLFGAKSELLLAANPAHGGKVPALLLPDGRSVSESLIIVEYLDEAFPGTPPRLLPSDPHRRATARFWAAHVDGALLPAWIPLYGGSTAEERVEAARRVVGVLETFEGVLRRGDCCSSGEEEEGGFGFFGGDSVGLVDVVLGGFIGWLRASEAMCGVKTIEDGSRTPLLAAWAERFAALEGVREILPEVGRLVEYNQMKRALRGLPFLPPHQQQ</sequence>
<dbReference type="GO" id="GO:0009407">
    <property type="term" value="P:toxin catabolic process"/>
    <property type="evidence" value="ECO:0007669"/>
    <property type="project" value="UniProtKB-ARBA"/>
</dbReference>
<evidence type="ECO:0000313" key="7">
    <source>
        <dbReference type="EnsemblPlants" id="KQK02932"/>
    </source>
</evidence>
<dbReference type="InterPro" id="IPR045073">
    <property type="entry name" value="Omega/Tau-like"/>
</dbReference>
<dbReference type="InterPro" id="IPR036249">
    <property type="entry name" value="Thioredoxin-like_sf"/>
</dbReference>
<dbReference type="Gene3D" id="3.40.30.10">
    <property type="entry name" value="Glutaredoxin"/>
    <property type="match status" value="1"/>
</dbReference>
<dbReference type="InterPro" id="IPR045074">
    <property type="entry name" value="GST_C_Tau"/>
</dbReference>
<dbReference type="AlphaFoldDB" id="I1HCG7"/>
<dbReference type="SFLD" id="SFLDS00019">
    <property type="entry name" value="Glutathione_Transferase_(cytos"/>
    <property type="match status" value="1"/>
</dbReference>
<evidence type="ECO:0000256" key="2">
    <source>
        <dbReference type="ARBA" id="ARBA00022679"/>
    </source>
</evidence>
<dbReference type="CDD" id="cd03185">
    <property type="entry name" value="GST_C_Tau"/>
    <property type="match status" value="1"/>
</dbReference>
<dbReference type="OMA" id="WIPVYNG"/>
<dbReference type="InterPro" id="IPR040079">
    <property type="entry name" value="Glutathione_S-Trfase"/>
</dbReference>
<dbReference type="Pfam" id="PF13410">
    <property type="entry name" value="GST_C_2"/>
    <property type="match status" value="1"/>
</dbReference>
<dbReference type="GeneID" id="100841117"/>
<dbReference type="GO" id="GO:0004364">
    <property type="term" value="F:glutathione transferase activity"/>
    <property type="evidence" value="ECO:0000318"/>
    <property type="project" value="GO_Central"/>
</dbReference>
<dbReference type="HOGENOM" id="CLU_011226_18_0_1"/>
<dbReference type="Pfam" id="PF13409">
    <property type="entry name" value="GST_N_2"/>
    <property type="match status" value="1"/>
</dbReference>
<dbReference type="PANTHER" id="PTHR11260:SF232">
    <property type="entry name" value="GLUTATHIONE TRANSFERASE"/>
    <property type="match status" value="1"/>
</dbReference>
<dbReference type="SUPFAM" id="SSF47616">
    <property type="entry name" value="GST C-terminal domain-like"/>
    <property type="match status" value="1"/>
</dbReference>
<proteinExistence type="predicted"/>
<dbReference type="PROSITE" id="PS50404">
    <property type="entry name" value="GST_NTER"/>
    <property type="match status" value="1"/>
</dbReference>
<keyword evidence="2" id="KW-0808">Transferase</keyword>
<reference evidence="7" key="3">
    <citation type="submission" date="2018-08" db="UniProtKB">
        <authorList>
            <consortium name="EnsemblPlants"/>
        </authorList>
    </citation>
    <scope>IDENTIFICATION</scope>
    <source>
        <strain evidence="7">cv. Bd21</strain>
    </source>
</reference>
<dbReference type="SFLD" id="SFLDG00358">
    <property type="entry name" value="Main_(cytGST)"/>
    <property type="match status" value="1"/>
</dbReference>
<organism evidence="6">
    <name type="scientific">Brachypodium distachyon</name>
    <name type="common">Purple false brome</name>
    <name type="synonym">Trachynia distachya</name>
    <dbReference type="NCBI Taxonomy" id="15368"/>
    <lineage>
        <taxon>Eukaryota</taxon>
        <taxon>Viridiplantae</taxon>
        <taxon>Streptophyta</taxon>
        <taxon>Embryophyta</taxon>
        <taxon>Tracheophyta</taxon>
        <taxon>Spermatophyta</taxon>
        <taxon>Magnoliopsida</taxon>
        <taxon>Liliopsida</taxon>
        <taxon>Poales</taxon>
        <taxon>Poaceae</taxon>
        <taxon>BOP clade</taxon>
        <taxon>Pooideae</taxon>
        <taxon>Stipodae</taxon>
        <taxon>Brachypodieae</taxon>
        <taxon>Brachypodium</taxon>
    </lineage>
</organism>
<dbReference type="GO" id="GO:0005737">
    <property type="term" value="C:cytoplasm"/>
    <property type="evidence" value="ECO:0000318"/>
    <property type="project" value="GO_Central"/>
</dbReference>
<dbReference type="Proteomes" id="UP000008810">
    <property type="component" value="Chromosome 2"/>
</dbReference>
<dbReference type="PANTHER" id="PTHR11260">
    <property type="entry name" value="GLUTATHIONE S-TRANSFERASE, GST, SUPERFAMILY, GST DOMAIN CONTAINING"/>
    <property type="match status" value="1"/>
</dbReference>
<protein>
    <recommendedName>
        <fullName evidence="1">glutathione transferase</fullName>
        <ecNumber evidence="1">2.5.1.18</ecNumber>
    </recommendedName>
</protein>
<dbReference type="EnsemblPlants" id="KQK02932">
    <property type="protein sequence ID" value="KQK02932"/>
    <property type="gene ID" value="BRADI_2g04497v3"/>
</dbReference>
<reference evidence="6 7" key="1">
    <citation type="journal article" date="2010" name="Nature">
        <title>Genome sequencing and analysis of the model grass Brachypodium distachyon.</title>
        <authorList>
            <consortium name="International Brachypodium Initiative"/>
        </authorList>
    </citation>
    <scope>NUCLEOTIDE SEQUENCE [LARGE SCALE GENOMIC DNA]</scope>
    <source>
        <strain evidence="6 7">Bd21</strain>
    </source>
</reference>
<evidence type="ECO:0000259" key="4">
    <source>
        <dbReference type="PROSITE" id="PS50404"/>
    </source>
</evidence>
<keyword evidence="8" id="KW-1185">Reference proteome</keyword>
<dbReference type="PROSITE" id="PS50405">
    <property type="entry name" value="GST_CTER"/>
    <property type="match status" value="1"/>
</dbReference>
<evidence type="ECO:0000313" key="6">
    <source>
        <dbReference type="EMBL" id="KQK02932.1"/>
    </source>
</evidence>
<accession>I1HCG7</accession>
<dbReference type="InterPro" id="IPR004045">
    <property type="entry name" value="Glutathione_S-Trfase_N"/>
</dbReference>
<gene>
    <name evidence="7" type="primary">LOC100841117</name>
    <name evidence="6" type="ORF">BRADI_2g04497v3</name>
</gene>
<evidence type="ECO:0000256" key="3">
    <source>
        <dbReference type="ARBA" id="ARBA00047960"/>
    </source>
</evidence>
<dbReference type="SUPFAM" id="SSF52833">
    <property type="entry name" value="Thioredoxin-like"/>
    <property type="match status" value="1"/>
</dbReference>
<feature type="domain" description="GST N-terminal" evidence="4">
    <location>
        <begin position="9"/>
        <end position="91"/>
    </location>
</feature>
<evidence type="ECO:0000313" key="8">
    <source>
        <dbReference type="Proteomes" id="UP000008810"/>
    </source>
</evidence>
<feature type="domain" description="GST C-terminal" evidence="5">
    <location>
        <begin position="98"/>
        <end position="242"/>
    </location>
</feature>
<evidence type="ECO:0000256" key="1">
    <source>
        <dbReference type="ARBA" id="ARBA00012452"/>
    </source>
</evidence>
<evidence type="ECO:0000259" key="5">
    <source>
        <dbReference type="PROSITE" id="PS50405"/>
    </source>
</evidence>
<dbReference type="InterPro" id="IPR010987">
    <property type="entry name" value="Glutathione-S-Trfase_C-like"/>
</dbReference>
<dbReference type="Gene3D" id="1.20.1050.10">
    <property type="match status" value="1"/>
</dbReference>
<name>I1HCG7_BRADI</name>
<dbReference type="EMBL" id="CM000881">
    <property type="protein sequence ID" value="KQK02932.1"/>
    <property type="molecule type" value="Genomic_DNA"/>
</dbReference>
<dbReference type="GO" id="GO:0006749">
    <property type="term" value="P:glutathione metabolic process"/>
    <property type="evidence" value="ECO:0000318"/>
    <property type="project" value="GO_Central"/>
</dbReference>
<comment type="catalytic activity">
    <reaction evidence="3">
        <text>RX + glutathione = an S-substituted glutathione + a halide anion + H(+)</text>
        <dbReference type="Rhea" id="RHEA:16437"/>
        <dbReference type="ChEBI" id="CHEBI:15378"/>
        <dbReference type="ChEBI" id="CHEBI:16042"/>
        <dbReference type="ChEBI" id="CHEBI:17792"/>
        <dbReference type="ChEBI" id="CHEBI:57925"/>
        <dbReference type="ChEBI" id="CHEBI:90779"/>
        <dbReference type="EC" id="2.5.1.18"/>
    </reaction>
</comment>
<reference evidence="6" key="2">
    <citation type="submission" date="2017-06" db="EMBL/GenBank/DDBJ databases">
        <title>WGS assembly of Brachypodium distachyon.</title>
        <authorList>
            <consortium name="The International Brachypodium Initiative"/>
            <person name="Lucas S."/>
            <person name="Harmon-Smith M."/>
            <person name="Lail K."/>
            <person name="Tice H."/>
            <person name="Grimwood J."/>
            <person name="Bruce D."/>
            <person name="Barry K."/>
            <person name="Shu S."/>
            <person name="Lindquist E."/>
            <person name="Wang M."/>
            <person name="Pitluck S."/>
            <person name="Vogel J.P."/>
            <person name="Garvin D.F."/>
            <person name="Mockler T.C."/>
            <person name="Schmutz J."/>
            <person name="Rokhsar D."/>
            <person name="Bevan M.W."/>
        </authorList>
    </citation>
    <scope>NUCLEOTIDE SEQUENCE</scope>
    <source>
        <strain evidence="6">Bd21</strain>
    </source>
</reference>
<dbReference type="InterPro" id="IPR036282">
    <property type="entry name" value="Glutathione-S-Trfase_C_sf"/>
</dbReference>